<comment type="caution">
    <text evidence="4">The sequence shown here is derived from an EMBL/GenBank/DDBJ whole genome shotgun (WGS) entry which is preliminary data.</text>
</comment>
<evidence type="ECO:0000256" key="1">
    <source>
        <dbReference type="ARBA" id="ARBA00023015"/>
    </source>
</evidence>
<protein>
    <submittedName>
        <fullName evidence="4">Helix-turn-helix domain-containing protein</fullName>
    </submittedName>
</protein>
<dbReference type="PROSITE" id="PS01124">
    <property type="entry name" value="HTH_ARAC_FAMILY_2"/>
    <property type="match status" value="1"/>
</dbReference>
<dbReference type="InterPro" id="IPR035965">
    <property type="entry name" value="PAS-like_dom_sf"/>
</dbReference>
<keyword evidence="1" id="KW-0805">Transcription regulation</keyword>
<dbReference type="RefSeq" id="WP_163634534.1">
    <property type="nucleotide sequence ID" value="NZ_JAAAMI010000003.1"/>
</dbReference>
<dbReference type="PANTHER" id="PTHR47893">
    <property type="entry name" value="REGULATORY PROTEIN PCHR"/>
    <property type="match status" value="1"/>
</dbReference>
<sequence>MDRPENKKRLEKLFAQLLELSNGNFSYRIERTEKKDVLEALIFLVNSATEEISDAFVHQGFVNRPGSRTALVQLFFELDPKGLVRKTNKMVGTLLQYGEDDLSHVPFATLLSPESHKAWSKIIKAMEITSPWEITFRLVFITKQGLLFPAHCHIIHFPDEGRTVVTSFDMIQTKEMREKQLQRKIEKQLRSHKLLPQETLRDSTVLHTSDIEKLRVAEKYIKDHLAEPLPALKEIAKFCGTNEYKLKKGFKELYGLTAFQYQKMERLQKAHVLLEHTHIKVIHIAKMVGFKKGNHLAREFRNRYGYSPTELRKVSK</sequence>
<dbReference type="AlphaFoldDB" id="A0A6I5KYT0"/>
<dbReference type="SMART" id="SM00342">
    <property type="entry name" value="HTH_ARAC"/>
    <property type="match status" value="1"/>
</dbReference>
<dbReference type="SUPFAM" id="SSF55785">
    <property type="entry name" value="PYP-like sensor domain (PAS domain)"/>
    <property type="match status" value="1"/>
</dbReference>
<keyword evidence="5" id="KW-1185">Reference proteome</keyword>
<dbReference type="SUPFAM" id="SSF46689">
    <property type="entry name" value="Homeodomain-like"/>
    <property type="match status" value="2"/>
</dbReference>
<keyword evidence="2" id="KW-0804">Transcription</keyword>
<dbReference type="InterPro" id="IPR018060">
    <property type="entry name" value="HTH_AraC"/>
</dbReference>
<name>A0A6I5KYT0_9FLAO</name>
<feature type="domain" description="HTH araC/xylS-type" evidence="3">
    <location>
        <begin position="215"/>
        <end position="314"/>
    </location>
</feature>
<dbReference type="Gene3D" id="1.10.10.60">
    <property type="entry name" value="Homeodomain-like"/>
    <property type="match status" value="1"/>
</dbReference>
<dbReference type="GO" id="GO:0003700">
    <property type="term" value="F:DNA-binding transcription factor activity"/>
    <property type="evidence" value="ECO:0007669"/>
    <property type="project" value="InterPro"/>
</dbReference>
<accession>A0A6I5KYT0</accession>
<dbReference type="GO" id="GO:0043565">
    <property type="term" value="F:sequence-specific DNA binding"/>
    <property type="evidence" value="ECO:0007669"/>
    <property type="project" value="InterPro"/>
</dbReference>
<evidence type="ECO:0000313" key="4">
    <source>
        <dbReference type="EMBL" id="NDV43098.1"/>
    </source>
</evidence>
<dbReference type="Pfam" id="PF13426">
    <property type="entry name" value="PAS_9"/>
    <property type="match status" value="1"/>
</dbReference>
<dbReference type="InterPro" id="IPR053142">
    <property type="entry name" value="PchR_regulatory_protein"/>
</dbReference>
<dbReference type="EMBL" id="JAAAMI010000003">
    <property type="protein sequence ID" value="NDV43098.1"/>
    <property type="molecule type" value="Genomic_DNA"/>
</dbReference>
<evidence type="ECO:0000313" key="5">
    <source>
        <dbReference type="Proteomes" id="UP000468707"/>
    </source>
</evidence>
<dbReference type="Pfam" id="PF12833">
    <property type="entry name" value="HTH_18"/>
    <property type="match status" value="1"/>
</dbReference>
<evidence type="ECO:0000259" key="3">
    <source>
        <dbReference type="PROSITE" id="PS01124"/>
    </source>
</evidence>
<dbReference type="Proteomes" id="UP000468707">
    <property type="component" value="Unassembled WGS sequence"/>
</dbReference>
<dbReference type="Gene3D" id="3.30.450.20">
    <property type="entry name" value="PAS domain"/>
    <property type="match status" value="1"/>
</dbReference>
<proteinExistence type="predicted"/>
<gene>
    <name evidence="4" type="ORF">GTK07_07125</name>
</gene>
<dbReference type="PANTHER" id="PTHR47893:SF1">
    <property type="entry name" value="REGULATORY PROTEIN PCHR"/>
    <property type="match status" value="1"/>
</dbReference>
<reference evidence="4 5" key="1">
    <citation type="submission" date="2020-01" db="EMBL/GenBank/DDBJ databases">
        <title>Muricauda sediminis sp.nov. 40Bstr401.</title>
        <authorList>
            <person name="Xue Z."/>
            <person name="Zhu S."/>
            <person name="Ren N."/>
            <person name="Chen T."/>
            <person name="Chen X."/>
            <person name="Chen J."/>
            <person name="Yang J."/>
        </authorList>
    </citation>
    <scope>NUCLEOTIDE SEQUENCE [LARGE SCALE GENOMIC DNA]</scope>
    <source>
        <strain evidence="4 5">40Bstr401</strain>
    </source>
</reference>
<organism evidence="4 5">
    <name type="scientific">Flagellimonas sediminis</name>
    <dbReference type="NCBI Taxonomy" id="2696468"/>
    <lineage>
        <taxon>Bacteria</taxon>
        <taxon>Pseudomonadati</taxon>
        <taxon>Bacteroidota</taxon>
        <taxon>Flavobacteriia</taxon>
        <taxon>Flavobacteriales</taxon>
        <taxon>Flavobacteriaceae</taxon>
        <taxon>Flagellimonas</taxon>
    </lineage>
</organism>
<dbReference type="InterPro" id="IPR009057">
    <property type="entry name" value="Homeodomain-like_sf"/>
</dbReference>
<evidence type="ECO:0000256" key="2">
    <source>
        <dbReference type="ARBA" id="ARBA00023163"/>
    </source>
</evidence>
<dbReference type="InterPro" id="IPR000014">
    <property type="entry name" value="PAS"/>
</dbReference>